<gene>
    <name evidence="2" type="ORF">US62_C0005G0021</name>
</gene>
<evidence type="ECO:0000259" key="1">
    <source>
        <dbReference type="Pfam" id="PF00535"/>
    </source>
</evidence>
<comment type="caution">
    <text evidence="2">The sequence shown here is derived from an EMBL/GenBank/DDBJ whole genome shotgun (WGS) entry which is preliminary data.</text>
</comment>
<dbReference type="InterPro" id="IPR001173">
    <property type="entry name" value="Glyco_trans_2-like"/>
</dbReference>
<proteinExistence type="predicted"/>
<dbReference type="Proteomes" id="UP000034603">
    <property type="component" value="Unassembled WGS sequence"/>
</dbReference>
<keyword evidence="2" id="KW-0808">Transferase</keyword>
<evidence type="ECO:0000313" key="3">
    <source>
        <dbReference type="Proteomes" id="UP000034603"/>
    </source>
</evidence>
<organism evidence="2 3">
    <name type="scientific">Candidatus Woesebacteria bacterium GW2011_GWA1_37_8</name>
    <dbReference type="NCBI Taxonomy" id="1618546"/>
    <lineage>
        <taxon>Bacteria</taxon>
        <taxon>Candidatus Woeseibacteriota</taxon>
    </lineage>
</organism>
<dbReference type="SUPFAM" id="SSF53448">
    <property type="entry name" value="Nucleotide-diphospho-sugar transferases"/>
    <property type="match status" value="1"/>
</dbReference>
<name>A0A0G0HSK0_9BACT</name>
<evidence type="ECO:0000313" key="2">
    <source>
        <dbReference type="EMBL" id="KKQ46098.1"/>
    </source>
</evidence>
<reference evidence="2 3" key="1">
    <citation type="journal article" date="2015" name="Nature">
        <title>rRNA introns, odd ribosomes, and small enigmatic genomes across a large radiation of phyla.</title>
        <authorList>
            <person name="Brown C.T."/>
            <person name="Hug L.A."/>
            <person name="Thomas B.C."/>
            <person name="Sharon I."/>
            <person name="Castelle C.J."/>
            <person name="Singh A."/>
            <person name="Wilkins M.J."/>
            <person name="Williams K.H."/>
            <person name="Banfield J.F."/>
        </authorList>
    </citation>
    <scope>NUCLEOTIDE SEQUENCE [LARGE SCALE GENOMIC DNA]</scope>
</reference>
<feature type="domain" description="Glycosyltransferase 2-like" evidence="1">
    <location>
        <begin position="3"/>
        <end position="130"/>
    </location>
</feature>
<dbReference type="AlphaFoldDB" id="A0A0G0HSK0"/>
<dbReference type="Pfam" id="PF00535">
    <property type="entry name" value="Glycos_transf_2"/>
    <property type="match status" value="1"/>
</dbReference>
<dbReference type="EMBL" id="LBTR01000005">
    <property type="protein sequence ID" value="KKQ46098.1"/>
    <property type="molecule type" value="Genomic_DNA"/>
</dbReference>
<dbReference type="InterPro" id="IPR029044">
    <property type="entry name" value="Nucleotide-diphossugar_trans"/>
</dbReference>
<sequence>MISVVINTLNESARLADAISSVKKFADEIVVIDMESDDRSVEIAKDLGAKVFTHKRMDYVELARNFGISKASGDWILILDPDEQLCPSLSVKLKEEVKNNTADYFRIPRKNIVFNKWLKYSRWWPDYNIRFFKKGSVEWSEMIHSVPITTGRGADVDEREDNAIIHHHYDSISQYLERLNRYTNAQSAERVKKGEKFSWKDLLIKPSNEFLSRYFLGQGYKDGAHGLALSLLQGFSELIVFLKIWEINKFEKQNTPLSNVLTTLKIIEKDFHFWEADSMVKENGGLVYRIRRKLKV</sequence>
<dbReference type="GO" id="GO:0016740">
    <property type="term" value="F:transferase activity"/>
    <property type="evidence" value="ECO:0007669"/>
    <property type="project" value="UniProtKB-KW"/>
</dbReference>
<dbReference type="PANTHER" id="PTHR43630">
    <property type="entry name" value="POLY-BETA-1,6-N-ACETYL-D-GLUCOSAMINE SYNTHASE"/>
    <property type="match status" value="1"/>
</dbReference>
<accession>A0A0G0HSK0</accession>
<dbReference type="PANTHER" id="PTHR43630:SF2">
    <property type="entry name" value="GLYCOSYLTRANSFERASE"/>
    <property type="match status" value="1"/>
</dbReference>
<protein>
    <submittedName>
        <fullName evidence="2">Glycosyl transferase family 2</fullName>
    </submittedName>
</protein>
<dbReference type="Gene3D" id="3.90.550.10">
    <property type="entry name" value="Spore Coat Polysaccharide Biosynthesis Protein SpsA, Chain A"/>
    <property type="match status" value="1"/>
</dbReference>
<dbReference type="CDD" id="cd02511">
    <property type="entry name" value="Beta4Glucosyltransferase"/>
    <property type="match status" value="1"/>
</dbReference>